<keyword evidence="1" id="KW-0808">Transferase</keyword>
<evidence type="ECO:0000313" key="6">
    <source>
        <dbReference type="Proteomes" id="UP000239649"/>
    </source>
</evidence>
<dbReference type="SUPFAM" id="SSF52540">
    <property type="entry name" value="P-loop containing nucleoside triphosphate hydrolases"/>
    <property type="match status" value="1"/>
</dbReference>
<sequence length="448" mass="50185">MVESVLAAHTKSAAADPEEQQLLNDVELKPTSKAAHSRAERGHWPGVLLASVVLALLTRMATHRQSWLAEHVQGGVLLPEAPQLSLFEQQLAGCRTFKAQPIPSVDTSASLRALDAHTPEQRQQAQAFTAAVSACANFRCLRQANKLPRAPGQFRFPHFMVIGFPKCATTSIYCHLIQHPQVQYAKDKESHRLTDKCRPLLEQCPAQEQRDYLVDILNMEEAAAASFTKAAFDGSTHYAQEGGWLAAQMAEALPWVKVVVSMRDPISQALAMFLHNYMHNRTAACWETNGQRVYTCVVADLQAEDRARYGPTIQKWVEAFPGEQLHIVQFESLTSRQTMGEAMKGLKSFLGLDPTQPSDKLPLTNWKHKRGDENSVGRYWNITRGEYTHLVELARRNTVEVLKVMGSAGLVDSKAKVEWMRSWERVWRNNLDNNCEEGEQGSCKIVVS</sequence>
<accession>A0A2P6V1Y2</accession>
<evidence type="ECO:0000256" key="4">
    <source>
        <dbReference type="SAM" id="MobiDB-lite"/>
    </source>
</evidence>
<evidence type="ECO:0000313" key="5">
    <source>
        <dbReference type="EMBL" id="PSC68106.1"/>
    </source>
</evidence>
<reference evidence="5 6" key="1">
    <citation type="journal article" date="2018" name="Plant J.">
        <title>Genome sequences of Chlorella sorokiniana UTEX 1602 and Micractinium conductrix SAG 241.80: implications to maltose excretion by a green alga.</title>
        <authorList>
            <person name="Arriola M.B."/>
            <person name="Velmurugan N."/>
            <person name="Zhang Y."/>
            <person name="Plunkett M.H."/>
            <person name="Hondzo H."/>
            <person name="Barney B.M."/>
        </authorList>
    </citation>
    <scope>NUCLEOTIDE SEQUENCE [LARGE SCALE GENOMIC DNA]</scope>
    <source>
        <strain evidence="5 6">SAG 241.80</strain>
    </source>
</reference>
<dbReference type="InterPro" id="IPR027417">
    <property type="entry name" value="P-loop_NTPase"/>
</dbReference>
<dbReference type="InterPro" id="IPR037359">
    <property type="entry name" value="NST/OST"/>
</dbReference>
<name>A0A2P6V1Y2_9CHLO</name>
<feature type="active site" description="For sulfotransferase activity" evidence="2">
    <location>
        <position position="166"/>
    </location>
</feature>
<feature type="binding site" evidence="3">
    <location>
        <position position="263"/>
    </location>
    <ligand>
        <name>3'-phosphoadenylyl sulfate</name>
        <dbReference type="ChEBI" id="CHEBI:58339"/>
    </ligand>
</feature>
<protein>
    <submittedName>
        <fullName evidence="5">Sulfotransferase</fullName>
    </submittedName>
</protein>
<dbReference type="AlphaFoldDB" id="A0A2P6V1Y2"/>
<evidence type="ECO:0000256" key="3">
    <source>
        <dbReference type="PIRSR" id="PIRSR637359-2"/>
    </source>
</evidence>
<dbReference type="Gene3D" id="3.40.50.300">
    <property type="entry name" value="P-loop containing nucleotide triphosphate hydrolases"/>
    <property type="match status" value="1"/>
</dbReference>
<evidence type="ECO:0000256" key="1">
    <source>
        <dbReference type="ARBA" id="ARBA00022679"/>
    </source>
</evidence>
<dbReference type="Proteomes" id="UP000239649">
    <property type="component" value="Unassembled WGS sequence"/>
</dbReference>
<dbReference type="EMBL" id="LHPF02000042">
    <property type="protein sequence ID" value="PSC68106.1"/>
    <property type="molecule type" value="Genomic_DNA"/>
</dbReference>
<gene>
    <name evidence="5" type="ORF">C2E20_8253</name>
</gene>
<dbReference type="PANTHER" id="PTHR10605">
    <property type="entry name" value="HEPARAN SULFATE SULFOTRANSFERASE"/>
    <property type="match status" value="1"/>
</dbReference>
<keyword evidence="6" id="KW-1185">Reference proteome</keyword>
<dbReference type="OrthoDB" id="411451at2759"/>
<dbReference type="GO" id="GO:0008146">
    <property type="term" value="F:sulfotransferase activity"/>
    <property type="evidence" value="ECO:0007669"/>
    <property type="project" value="InterPro"/>
</dbReference>
<dbReference type="Pfam" id="PF13469">
    <property type="entry name" value="Sulfotransfer_3"/>
    <property type="match status" value="1"/>
</dbReference>
<organism evidence="5 6">
    <name type="scientific">Micractinium conductrix</name>
    <dbReference type="NCBI Taxonomy" id="554055"/>
    <lineage>
        <taxon>Eukaryota</taxon>
        <taxon>Viridiplantae</taxon>
        <taxon>Chlorophyta</taxon>
        <taxon>core chlorophytes</taxon>
        <taxon>Trebouxiophyceae</taxon>
        <taxon>Chlorellales</taxon>
        <taxon>Chlorellaceae</taxon>
        <taxon>Chlorella clade</taxon>
        <taxon>Micractinium</taxon>
    </lineage>
</organism>
<proteinExistence type="predicted"/>
<comment type="caution">
    <text evidence="5">The sequence shown here is derived from an EMBL/GenBank/DDBJ whole genome shotgun (WGS) entry which is preliminary data.</text>
</comment>
<feature type="region of interest" description="Disordered" evidence="4">
    <location>
        <begin position="1"/>
        <end position="22"/>
    </location>
</feature>
<evidence type="ECO:0000256" key="2">
    <source>
        <dbReference type="PIRSR" id="PIRSR637359-1"/>
    </source>
</evidence>
<dbReference type="PANTHER" id="PTHR10605:SF56">
    <property type="entry name" value="BIFUNCTIONAL HEPARAN SULFATE N-DEACETYLASE_N-SULFOTRANSFERASE"/>
    <property type="match status" value="1"/>
</dbReference>